<reference evidence="1 2" key="1">
    <citation type="submission" date="2016-02" db="EMBL/GenBank/DDBJ databases">
        <title>Discovery of a natural microsporidian pathogen with a broad tissue tropism in Caenorhabditis elegans.</title>
        <authorList>
            <person name="Luallen R.J."/>
            <person name="Reinke A.W."/>
            <person name="Tong L."/>
            <person name="Botts M.R."/>
            <person name="Felix M.-A."/>
            <person name="Troemel E.R."/>
        </authorList>
    </citation>
    <scope>NUCLEOTIDE SEQUENCE [LARGE SCALE GENOMIC DNA]</scope>
    <source>
        <strain evidence="1 2">JUm2807</strain>
    </source>
</reference>
<evidence type="ECO:0000313" key="2">
    <source>
        <dbReference type="Proteomes" id="UP000185944"/>
    </source>
</evidence>
<dbReference type="GeneID" id="93648332"/>
<name>A0A177EGA4_9MICR</name>
<dbReference type="AlphaFoldDB" id="A0A177EGA4"/>
<dbReference type="OrthoDB" id="2186673at2759"/>
<dbReference type="VEuPathDB" id="MicrosporidiaDB:NEDG_01982"/>
<sequence>MYPPLFFEETVSFPEGDLFLKVFVDRDHSITHVLAMQPCNSTNHTSRLAHCLKGVFPTKKTSVMCYVSAQSTVDAIITTIARYASSIPVV</sequence>
<dbReference type="EMBL" id="LTDL01000028">
    <property type="protein sequence ID" value="OAG30440.1"/>
    <property type="molecule type" value="Genomic_DNA"/>
</dbReference>
<comment type="caution">
    <text evidence="1">The sequence shown here is derived from an EMBL/GenBank/DDBJ whole genome shotgun (WGS) entry which is preliminary data.</text>
</comment>
<gene>
    <name evidence="1" type="ORF">NEDG_01982</name>
</gene>
<accession>A0A177EGA4</accession>
<proteinExistence type="predicted"/>
<evidence type="ECO:0000313" key="1">
    <source>
        <dbReference type="EMBL" id="OAG30440.1"/>
    </source>
</evidence>
<protein>
    <submittedName>
        <fullName evidence="1">Uncharacterized protein</fullName>
    </submittedName>
</protein>
<dbReference type="RefSeq" id="XP_067544697.1">
    <property type="nucleotide sequence ID" value="XM_067689400.1"/>
</dbReference>
<dbReference type="Proteomes" id="UP000185944">
    <property type="component" value="Unassembled WGS sequence"/>
</dbReference>
<keyword evidence="2" id="KW-1185">Reference proteome</keyword>
<organism evidence="1 2">
    <name type="scientific">Nematocida displodere</name>
    <dbReference type="NCBI Taxonomy" id="1805483"/>
    <lineage>
        <taxon>Eukaryota</taxon>
        <taxon>Fungi</taxon>
        <taxon>Fungi incertae sedis</taxon>
        <taxon>Microsporidia</taxon>
        <taxon>Nematocida</taxon>
    </lineage>
</organism>